<feature type="region of interest" description="Disordered" evidence="1">
    <location>
        <begin position="91"/>
        <end position="113"/>
    </location>
</feature>
<reference evidence="2 3" key="1">
    <citation type="journal article" date="2016" name="Mol. Biol. Evol.">
        <title>Comparative Genomics of Early-Diverging Mushroom-Forming Fungi Provides Insights into the Origins of Lignocellulose Decay Capabilities.</title>
        <authorList>
            <person name="Nagy L.G."/>
            <person name="Riley R."/>
            <person name="Tritt A."/>
            <person name="Adam C."/>
            <person name="Daum C."/>
            <person name="Floudas D."/>
            <person name="Sun H."/>
            <person name="Yadav J.S."/>
            <person name="Pangilinan J."/>
            <person name="Larsson K.H."/>
            <person name="Matsuura K."/>
            <person name="Barry K."/>
            <person name="Labutti K."/>
            <person name="Kuo R."/>
            <person name="Ohm R.A."/>
            <person name="Bhattacharya S.S."/>
            <person name="Shirouzu T."/>
            <person name="Yoshinaga Y."/>
            <person name="Martin F.M."/>
            <person name="Grigoriev I.V."/>
            <person name="Hibbett D.S."/>
        </authorList>
    </citation>
    <scope>NUCLEOTIDE SEQUENCE [LARGE SCALE GENOMIC DNA]</scope>
    <source>
        <strain evidence="2 3">93-53</strain>
    </source>
</reference>
<keyword evidence="3" id="KW-1185">Reference proteome</keyword>
<sequence>TLLILNILEIVIKVRYENSQNTATYVAHFLPPISSIPVSRFILNLRQASSGSMRLNTNSHSTLNTSDFTSRLVGNIGAEVQHTSLVFENVEDSMEDEPSISGDRDAYELTQVQ</sequence>
<protein>
    <submittedName>
        <fullName evidence="2">Uncharacterized protein</fullName>
    </submittedName>
</protein>
<feature type="non-terminal residue" evidence="2">
    <location>
        <position position="1"/>
    </location>
</feature>
<dbReference type="GeneID" id="63826513"/>
<dbReference type="InParanoid" id="A0A165D1I4"/>
<accession>A0A165D1I4</accession>
<gene>
    <name evidence="2" type="ORF">LAESUDRAFT_728671</name>
</gene>
<proteinExistence type="predicted"/>
<dbReference type="EMBL" id="KV427640">
    <property type="protein sequence ID" value="KZT03959.1"/>
    <property type="molecule type" value="Genomic_DNA"/>
</dbReference>
<name>A0A165D1I4_9APHY</name>
<evidence type="ECO:0000313" key="3">
    <source>
        <dbReference type="Proteomes" id="UP000076871"/>
    </source>
</evidence>
<dbReference type="RefSeq" id="XP_040761699.1">
    <property type="nucleotide sequence ID" value="XM_040909484.1"/>
</dbReference>
<evidence type="ECO:0000256" key="1">
    <source>
        <dbReference type="SAM" id="MobiDB-lite"/>
    </source>
</evidence>
<dbReference type="Proteomes" id="UP000076871">
    <property type="component" value="Unassembled WGS sequence"/>
</dbReference>
<dbReference type="AlphaFoldDB" id="A0A165D1I4"/>
<organism evidence="2 3">
    <name type="scientific">Laetiporus sulphureus 93-53</name>
    <dbReference type="NCBI Taxonomy" id="1314785"/>
    <lineage>
        <taxon>Eukaryota</taxon>
        <taxon>Fungi</taxon>
        <taxon>Dikarya</taxon>
        <taxon>Basidiomycota</taxon>
        <taxon>Agaricomycotina</taxon>
        <taxon>Agaricomycetes</taxon>
        <taxon>Polyporales</taxon>
        <taxon>Laetiporus</taxon>
    </lineage>
</organism>
<evidence type="ECO:0000313" key="2">
    <source>
        <dbReference type="EMBL" id="KZT03959.1"/>
    </source>
</evidence>